<dbReference type="Gene3D" id="3.40.50.180">
    <property type="entry name" value="Methylesterase CheB, C-terminal domain"/>
    <property type="match status" value="1"/>
</dbReference>
<sequence>MSALTAPLTLLLGNLPTFVRTEVTRLLHTDPELEVVGAAVVTDELPAMARRLRPGVVLISENQLLGLEQLQRHFSVPVLLYSAQAPLPGMLREAARLGVYDYITPPLGTGSELAEWRMSLRRKLLAAKPSSVPVPKVEPSVILRRTAVPLPPRGVVVIGGSTGGAPAVEALLRELPLGFPWAVLVAVHLPESFTDTLVERLRRATQLPVMAATSGMRLEPGRVLVAPGGRNLVVRSVMDSPWVGWQTDFVEEPGLDVPSVDILMHSVVRAVGRNVVGVVLTGLGHDGTAGAHAIRQHGGTVVAQDEASSAVFGMPKSVIQSGLASAVLPLPHIADFLVRHVQPGTTARRGRSSFLSQPVQAQ</sequence>
<reference evidence="7 8" key="1">
    <citation type="submission" date="2022-04" db="EMBL/GenBank/DDBJ databases">
        <title>Hymenobacter sp. isolated from the air.</title>
        <authorList>
            <person name="Won M."/>
            <person name="Lee C.-M."/>
            <person name="Woen H.-Y."/>
            <person name="Kwon S.-W."/>
        </authorList>
    </citation>
    <scope>NUCLEOTIDE SEQUENCE [LARGE SCALE GENOMIC DNA]</scope>
    <source>
        <strain evidence="8">5516 S-25</strain>
    </source>
</reference>
<dbReference type="InterPro" id="IPR000673">
    <property type="entry name" value="Sig_transdc_resp-reg_Me-estase"/>
</dbReference>
<dbReference type="PANTHER" id="PTHR42872">
    <property type="entry name" value="PROTEIN-GLUTAMATE METHYLESTERASE/PROTEIN-GLUTAMINE GLUTAMINASE"/>
    <property type="match status" value="1"/>
</dbReference>
<feature type="active site" evidence="5">
    <location>
        <position position="188"/>
    </location>
</feature>
<keyword evidence="1 5" id="KW-0145">Chemotaxis</keyword>
<evidence type="ECO:0000256" key="5">
    <source>
        <dbReference type="PROSITE-ProRule" id="PRU00050"/>
    </source>
</evidence>
<dbReference type="EMBL" id="CP095848">
    <property type="protein sequence ID" value="UPL50597.1"/>
    <property type="molecule type" value="Genomic_DNA"/>
</dbReference>
<evidence type="ECO:0000256" key="2">
    <source>
        <dbReference type="ARBA" id="ARBA00022801"/>
    </source>
</evidence>
<dbReference type="InterPro" id="IPR008248">
    <property type="entry name" value="CheB-like"/>
</dbReference>
<keyword evidence="8" id="KW-1185">Reference proteome</keyword>
<dbReference type="PIRSF" id="PIRSF000876">
    <property type="entry name" value="RR_chemtxs_CheB"/>
    <property type="match status" value="1"/>
</dbReference>
<organism evidence="7 8">
    <name type="scientific">Hymenobacter sublimis</name>
    <dbReference type="NCBI Taxonomy" id="2933777"/>
    <lineage>
        <taxon>Bacteria</taxon>
        <taxon>Pseudomonadati</taxon>
        <taxon>Bacteroidota</taxon>
        <taxon>Cytophagia</taxon>
        <taxon>Cytophagales</taxon>
        <taxon>Hymenobacteraceae</taxon>
        <taxon>Hymenobacter</taxon>
    </lineage>
</organism>
<evidence type="ECO:0000256" key="3">
    <source>
        <dbReference type="ARBA" id="ARBA00039140"/>
    </source>
</evidence>
<dbReference type="CDD" id="cd16432">
    <property type="entry name" value="CheB_Rec"/>
    <property type="match status" value="1"/>
</dbReference>
<gene>
    <name evidence="7" type="ORF">MWH26_06750</name>
</gene>
<comment type="catalytic activity">
    <reaction evidence="4">
        <text>[protein]-L-glutamate 5-O-methyl ester + H2O = L-glutamyl-[protein] + methanol + H(+)</text>
        <dbReference type="Rhea" id="RHEA:23236"/>
        <dbReference type="Rhea" id="RHEA-COMP:10208"/>
        <dbReference type="Rhea" id="RHEA-COMP:10311"/>
        <dbReference type="ChEBI" id="CHEBI:15377"/>
        <dbReference type="ChEBI" id="CHEBI:15378"/>
        <dbReference type="ChEBI" id="CHEBI:17790"/>
        <dbReference type="ChEBI" id="CHEBI:29973"/>
        <dbReference type="ChEBI" id="CHEBI:82795"/>
        <dbReference type="EC" id="3.1.1.61"/>
    </reaction>
</comment>
<evidence type="ECO:0000313" key="8">
    <source>
        <dbReference type="Proteomes" id="UP000829647"/>
    </source>
</evidence>
<evidence type="ECO:0000259" key="6">
    <source>
        <dbReference type="PROSITE" id="PS50122"/>
    </source>
</evidence>
<dbReference type="InterPro" id="IPR035909">
    <property type="entry name" value="CheB_C"/>
</dbReference>
<accession>A0ABY4JFM9</accession>
<feature type="active site" evidence="5">
    <location>
        <position position="161"/>
    </location>
</feature>
<keyword evidence="2 5" id="KW-0378">Hydrolase</keyword>
<proteinExistence type="predicted"/>
<protein>
    <recommendedName>
        <fullName evidence="3">protein-glutamate methylesterase</fullName>
        <ecNumber evidence="3">3.1.1.61</ecNumber>
    </recommendedName>
</protein>
<evidence type="ECO:0000256" key="4">
    <source>
        <dbReference type="ARBA" id="ARBA00048267"/>
    </source>
</evidence>
<feature type="active site" evidence="5">
    <location>
        <position position="286"/>
    </location>
</feature>
<name>A0ABY4JFM9_9BACT</name>
<dbReference type="Pfam" id="PF01339">
    <property type="entry name" value="CheB_methylest"/>
    <property type="match status" value="1"/>
</dbReference>
<dbReference type="RefSeq" id="WP_247976604.1">
    <property type="nucleotide sequence ID" value="NZ_CP095848.1"/>
</dbReference>
<evidence type="ECO:0000256" key="1">
    <source>
        <dbReference type="ARBA" id="ARBA00022500"/>
    </source>
</evidence>
<evidence type="ECO:0000313" key="7">
    <source>
        <dbReference type="EMBL" id="UPL50597.1"/>
    </source>
</evidence>
<dbReference type="Proteomes" id="UP000829647">
    <property type="component" value="Chromosome"/>
</dbReference>
<dbReference type="PANTHER" id="PTHR42872:SF6">
    <property type="entry name" value="PROTEIN-GLUTAMATE METHYLESTERASE_PROTEIN-GLUTAMINE GLUTAMINASE"/>
    <property type="match status" value="1"/>
</dbReference>
<feature type="domain" description="CheB-type methylesterase" evidence="6">
    <location>
        <begin position="149"/>
        <end position="344"/>
    </location>
</feature>
<dbReference type="PROSITE" id="PS50122">
    <property type="entry name" value="CHEB"/>
    <property type="match status" value="1"/>
</dbReference>
<dbReference type="SUPFAM" id="SSF52738">
    <property type="entry name" value="Methylesterase CheB, C-terminal domain"/>
    <property type="match status" value="1"/>
</dbReference>
<dbReference type="EC" id="3.1.1.61" evidence="3"/>